<name>A0A8S9WM61_APOLU</name>
<comment type="caution">
    <text evidence="2">The sequence shown here is derived from an EMBL/GenBank/DDBJ whole genome shotgun (WGS) entry which is preliminary data.</text>
</comment>
<proteinExistence type="predicted"/>
<dbReference type="EMBL" id="WIXP02000017">
    <property type="protein sequence ID" value="KAF6197877.1"/>
    <property type="molecule type" value="Genomic_DNA"/>
</dbReference>
<evidence type="ECO:0000313" key="3">
    <source>
        <dbReference type="Proteomes" id="UP000466442"/>
    </source>
</evidence>
<protein>
    <submittedName>
        <fullName evidence="2">Uncharacterized protein</fullName>
    </submittedName>
</protein>
<accession>A0A8S9WM61</accession>
<evidence type="ECO:0000313" key="2">
    <source>
        <dbReference type="EMBL" id="KAF6197877.1"/>
    </source>
</evidence>
<dbReference type="Proteomes" id="UP000466442">
    <property type="component" value="Unassembled WGS sequence"/>
</dbReference>
<organism evidence="2 3">
    <name type="scientific">Apolygus lucorum</name>
    <name type="common">Small green plant bug</name>
    <name type="synonym">Lygocoris lucorum</name>
    <dbReference type="NCBI Taxonomy" id="248454"/>
    <lineage>
        <taxon>Eukaryota</taxon>
        <taxon>Metazoa</taxon>
        <taxon>Ecdysozoa</taxon>
        <taxon>Arthropoda</taxon>
        <taxon>Hexapoda</taxon>
        <taxon>Insecta</taxon>
        <taxon>Pterygota</taxon>
        <taxon>Neoptera</taxon>
        <taxon>Paraneoptera</taxon>
        <taxon>Hemiptera</taxon>
        <taxon>Heteroptera</taxon>
        <taxon>Panheteroptera</taxon>
        <taxon>Cimicomorpha</taxon>
        <taxon>Miridae</taxon>
        <taxon>Mirini</taxon>
        <taxon>Apolygus</taxon>
    </lineage>
</organism>
<feature type="compositionally biased region" description="Basic and acidic residues" evidence="1">
    <location>
        <begin position="1"/>
        <end position="11"/>
    </location>
</feature>
<evidence type="ECO:0000256" key="1">
    <source>
        <dbReference type="SAM" id="MobiDB-lite"/>
    </source>
</evidence>
<keyword evidence="3" id="KW-1185">Reference proteome</keyword>
<reference evidence="2" key="1">
    <citation type="journal article" date="2021" name="Mol. Ecol. Resour.">
        <title>Apolygus lucorum genome provides insights into omnivorousness and mesophyll feeding.</title>
        <authorList>
            <person name="Liu Y."/>
            <person name="Liu H."/>
            <person name="Wang H."/>
            <person name="Huang T."/>
            <person name="Liu B."/>
            <person name="Yang B."/>
            <person name="Yin L."/>
            <person name="Li B."/>
            <person name="Zhang Y."/>
            <person name="Zhang S."/>
            <person name="Jiang F."/>
            <person name="Zhang X."/>
            <person name="Ren Y."/>
            <person name="Wang B."/>
            <person name="Wang S."/>
            <person name="Lu Y."/>
            <person name="Wu K."/>
            <person name="Fan W."/>
            <person name="Wang G."/>
        </authorList>
    </citation>
    <scope>NUCLEOTIDE SEQUENCE</scope>
    <source>
        <strain evidence="2">12Hb</strain>
    </source>
</reference>
<sequence>MEDGIVVKEEPMSEGDEDQTVKKRRQMRFSVEDNLALLRLVLSENPYLSPKSWRAKDSKEAKRARNAAAVAHFNKVLSSEVASEANEVVLHSEEAFVTEDTDEVVPFEGGSIMDIEVNQEETVYWLTAGEGCLSHRPLCGGPAAISNWLPTKTSSVRLDCPGTTVDALLRDSPFFSQAVAGLPLREA</sequence>
<gene>
    <name evidence="2" type="ORF">GE061_008851</name>
</gene>
<dbReference type="AlphaFoldDB" id="A0A8S9WM61"/>
<feature type="region of interest" description="Disordered" evidence="1">
    <location>
        <begin position="1"/>
        <end position="21"/>
    </location>
</feature>